<gene>
    <name evidence="2" type="ORF">OLEAN_C31550</name>
</gene>
<sequence length="181" mass="20773">MKCPKCKSPDLHPTKMDQGLSAMGCNECEGVFVSLLYYRDWAERFGIAAGTENMPAEEVQVEAAENTHAAMGCPKCSRIMTKYRISSGHDNRLDLCTNCDEAWLDKGEWSLLKSLNLGSKMPAVFTEQWQRQVRKQVTEETRRQRFVDVLGEETVKEADSIRQWLSDSPQRIQILQYLNYE</sequence>
<feature type="domain" description="Transcription factor zinc-finger" evidence="1">
    <location>
        <begin position="2"/>
        <end position="43"/>
    </location>
</feature>
<dbReference type="EMBL" id="FO203512">
    <property type="protein sequence ID" value="CCK77331.1"/>
    <property type="molecule type" value="Genomic_DNA"/>
</dbReference>
<dbReference type="Pfam" id="PF13453">
    <property type="entry name" value="Zn_ribbon_TFIIB"/>
    <property type="match status" value="1"/>
</dbReference>
<dbReference type="HOGENOM" id="CLU_120955_0_0_6"/>
<protein>
    <recommendedName>
        <fullName evidence="1">Transcription factor zinc-finger domain-containing protein</fullName>
    </recommendedName>
</protein>
<dbReference type="Proteomes" id="UP000032749">
    <property type="component" value="Chromosome"/>
</dbReference>
<keyword evidence="3" id="KW-1185">Reference proteome</keyword>
<evidence type="ECO:0000313" key="2">
    <source>
        <dbReference type="EMBL" id="CCK77331.1"/>
    </source>
</evidence>
<evidence type="ECO:0000259" key="1">
    <source>
        <dbReference type="Pfam" id="PF13453"/>
    </source>
</evidence>
<name>R4YQ69_OLEAN</name>
<dbReference type="AlphaFoldDB" id="R4YQ69"/>
<evidence type="ECO:0000313" key="3">
    <source>
        <dbReference type="Proteomes" id="UP000032749"/>
    </source>
</evidence>
<dbReference type="STRING" id="698738.OLEAN_C31550"/>
<accession>R4YQ69</accession>
<reference evidence="2 3" key="1">
    <citation type="journal article" date="2013" name="Nat. Commun.">
        <title>Genome sequence and functional genomic analysis of the oil-degrading bacterium Oleispira antarctica.</title>
        <authorList>
            <person name="Kube M."/>
            <person name="Chernikova T.N."/>
            <person name="Al-Ramahi Y."/>
            <person name="Beloqui A."/>
            <person name="Lopez-Cortez N."/>
            <person name="Guazzaroni M.E."/>
            <person name="Heipieper H.J."/>
            <person name="Klages S."/>
            <person name="Kotsyurbenko O.R."/>
            <person name="Langer I."/>
            <person name="Nechitaylo T.Y."/>
            <person name="Lunsdorf H."/>
            <person name="Fernandez M."/>
            <person name="Juarez S."/>
            <person name="Ciordia S."/>
            <person name="Singer A."/>
            <person name="Kagan O."/>
            <person name="Egorova O."/>
            <person name="Petit P.A."/>
            <person name="Stogios P."/>
            <person name="Kim Y."/>
            <person name="Tchigvintsev A."/>
            <person name="Flick R."/>
            <person name="Denaro R."/>
            <person name="Genovese M."/>
            <person name="Albar J.P."/>
            <person name="Reva O.N."/>
            <person name="Martinez-Gomariz M."/>
            <person name="Tran H."/>
            <person name="Ferrer M."/>
            <person name="Savchenko A."/>
            <person name="Yakunin A.F."/>
            <person name="Yakimov M.M."/>
            <person name="Golyshina O.V."/>
            <person name="Reinhardt R."/>
            <person name="Golyshin P.N."/>
        </authorList>
    </citation>
    <scope>NUCLEOTIDE SEQUENCE [LARGE SCALE GENOMIC DNA]</scope>
</reference>
<dbReference type="InterPro" id="IPR027392">
    <property type="entry name" value="TF_Znf"/>
</dbReference>
<dbReference type="PATRIC" id="fig|698738.3.peg.3279"/>
<dbReference type="OrthoDB" id="9814037at2"/>
<proteinExistence type="predicted"/>
<organism evidence="2 3">
    <name type="scientific">Oleispira antarctica RB-8</name>
    <dbReference type="NCBI Taxonomy" id="698738"/>
    <lineage>
        <taxon>Bacteria</taxon>
        <taxon>Pseudomonadati</taxon>
        <taxon>Pseudomonadota</taxon>
        <taxon>Gammaproteobacteria</taxon>
        <taxon>Oceanospirillales</taxon>
        <taxon>Oceanospirillaceae</taxon>
        <taxon>Oleispira</taxon>
    </lineage>
</organism>
<dbReference type="KEGG" id="oai:OLEAN_C31550"/>